<reference evidence="7 8" key="1">
    <citation type="journal article" date="2015" name="BMC Genomics">
        <title>Genome mining reveals unlocked bioactive potential of marine Gram-negative bacteria.</title>
        <authorList>
            <person name="Machado H."/>
            <person name="Sonnenschein E.C."/>
            <person name="Melchiorsen J."/>
            <person name="Gram L."/>
        </authorList>
    </citation>
    <scope>NUCLEOTIDE SEQUENCE [LARGE SCALE GENOMIC DNA]</scope>
    <source>
        <strain evidence="7 8">S2471</strain>
    </source>
</reference>
<protein>
    <recommendedName>
        <fullName evidence="6">Probable inorganic carbon transporter subunit DabA</fullName>
    </recommendedName>
</protein>
<dbReference type="Pfam" id="PF10070">
    <property type="entry name" value="DabA"/>
    <property type="match status" value="1"/>
</dbReference>
<comment type="subunit">
    <text evidence="6">Forms a complex with DabB.</text>
</comment>
<comment type="caution">
    <text evidence="7">The sequence shown here is derived from an EMBL/GenBank/DDBJ whole genome shotgun (WGS) entry which is preliminary data.</text>
</comment>
<comment type="function">
    <text evidence="6">Part of an energy-coupled inorganic carbon pump.</text>
</comment>
<proteinExistence type="inferred from homology"/>
<comment type="subcellular location">
    <subcellularLocation>
        <location evidence="6">Cell membrane</location>
        <topology evidence="6">Peripheral membrane protein</topology>
    </subcellularLocation>
</comment>
<evidence type="ECO:0000256" key="3">
    <source>
        <dbReference type="ARBA" id="ARBA00022723"/>
    </source>
</evidence>
<organism evidence="7 8">
    <name type="scientific">Pseudoalteromonas rubra</name>
    <dbReference type="NCBI Taxonomy" id="43658"/>
    <lineage>
        <taxon>Bacteria</taxon>
        <taxon>Pseudomonadati</taxon>
        <taxon>Pseudomonadota</taxon>
        <taxon>Gammaproteobacteria</taxon>
        <taxon>Alteromonadales</taxon>
        <taxon>Pseudoalteromonadaceae</taxon>
        <taxon>Pseudoalteromonas</taxon>
    </lineage>
</organism>
<feature type="binding site" evidence="6">
    <location>
        <position position="343"/>
    </location>
    <ligand>
        <name>Zn(2+)</name>
        <dbReference type="ChEBI" id="CHEBI:29105"/>
    </ligand>
</feature>
<dbReference type="GO" id="GO:0008270">
    <property type="term" value="F:zinc ion binding"/>
    <property type="evidence" value="ECO:0007669"/>
    <property type="project" value="UniProtKB-UniRule"/>
</dbReference>
<evidence type="ECO:0000313" key="7">
    <source>
        <dbReference type="EMBL" id="KJZ06087.1"/>
    </source>
</evidence>
<dbReference type="InterPro" id="IPR018752">
    <property type="entry name" value="DabA"/>
</dbReference>
<gene>
    <name evidence="6" type="primary">dabA</name>
    <name evidence="7" type="ORF">TW77_20435</name>
</gene>
<feature type="binding site" evidence="6">
    <location>
        <position position="503"/>
    </location>
    <ligand>
        <name>Zn(2+)</name>
        <dbReference type="ChEBI" id="CHEBI:29105"/>
    </ligand>
</feature>
<evidence type="ECO:0000256" key="5">
    <source>
        <dbReference type="ARBA" id="ARBA00023136"/>
    </source>
</evidence>
<dbReference type="OrthoDB" id="9805101at2"/>
<comment type="similarity">
    <text evidence="6">Belongs to the inorganic carbon transporter (TC 9.A.2) DabA family.</text>
</comment>
<evidence type="ECO:0000313" key="8">
    <source>
        <dbReference type="Proteomes" id="UP000033452"/>
    </source>
</evidence>
<keyword evidence="2 6" id="KW-1003">Cell membrane</keyword>
<evidence type="ECO:0000256" key="4">
    <source>
        <dbReference type="ARBA" id="ARBA00022833"/>
    </source>
</evidence>
<dbReference type="RefSeq" id="WP_046006825.1">
    <property type="nucleotide sequence ID" value="NZ_JXYA01000056.1"/>
</dbReference>
<dbReference type="PANTHER" id="PTHR38344:SF1">
    <property type="entry name" value="INORGANIC CARBON TRANSPORTER SUBUNIT DABA-RELATED"/>
    <property type="match status" value="1"/>
</dbReference>
<comment type="cofactor">
    <cofactor evidence="6">
        <name>Zn(2+)</name>
        <dbReference type="ChEBI" id="CHEBI:29105"/>
    </cofactor>
</comment>
<keyword evidence="4 6" id="KW-0862">Zinc</keyword>
<sequence length="816" mass="91683">MASDTCTLTKAQHSAVQGACQQLAPSWPLDQMIAVSPYWPMRHERIEQVSARLSALAGISMLMPESDYFDWYRRGLISPQALRTALAESGLGLNVDELIQTIEQSGEKLPWQSLSALLDEHRARHKMAWRDEIIHQISQFCAAHFQQAQPMLHREHSKAQPDLYAHWLVVSQRDRGLSIVLDEPDLHRYFKQLPDDPNALIAEALSTFGVQDEQVELYAHALLLDIGGWGAWVAYLRWQGELNGEPHDQMLDLLAIRMAWELVLWRYQQAHFPTFFTTLEHSWKQSLGRLQNLPTQHQTQQKPLWVWARAAELSYQQQLHYALSSPVNTPAHPIQCQAAFCIDVRSEIYRRALEAQSDGVQTMGFAGFFGLPLSYQPQQADVNRPQCPGLLLPSLVATHAQSDKHGAASLNAQARWQGFSKSATASFSMVESAGWLDTFKLLKKAFFASEQAHPVDKLANSQDWSLTQNGEELSAQQKAELAAGVLHAMGFEQFAPTVLLVGHGSHSTNNLQEAGLGCGACGGQSGEVNVKVLAWLLNDKAVRTELQALGVEIPEQTRFIAALHNTTTDHLRCYGEQPGTEIMSWLQSATAAAQKERAAKLDEQLADADREALDQALIARSLDWSQTRPEWGLANNAAFIVAPRSWTRGIDLQGRSFLHDYQWQHDPDFKVLETIMTAPMLVTHWINMQYNASTTDNLHFGSGNKVLHNAVGGNIGVFEGNGGDLRTGLAMQSLHNGHDWMHQMQRLSVYLAAPKSAIKEITARHDVVKQLIDNEWLYVFQWQETGEISRFYQQRWWPVSAAQISQDEEQKIVQCL</sequence>
<evidence type="ECO:0000256" key="2">
    <source>
        <dbReference type="ARBA" id="ARBA00022475"/>
    </source>
</evidence>
<dbReference type="GO" id="GO:0005886">
    <property type="term" value="C:plasma membrane"/>
    <property type="evidence" value="ECO:0007669"/>
    <property type="project" value="UniProtKB-SubCell"/>
</dbReference>
<evidence type="ECO:0000256" key="1">
    <source>
        <dbReference type="ARBA" id="ARBA00022448"/>
    </source>
</evidence>
<dbReference type="Proteomes" id="UP000033452">
    <property type="component" value="Unassembled WGS sequence"/>
</dbReference>
<dbReference type="AlphaFoldDB" id="A0A0F4QHF4"/>
<keyword evidence="8" id="KW-1185">Reference proteome</keyword>
<dbReference type="PATRIC" id="fig|43658.5.peg.4316"/>
<feature type="binding site" evidence="6">
    <location>
        <position position="518"/>
    </location>
    <ligand>
        <name>Zn(2+)</name>
        <dbReference type="ChEBI" id="CHEBI:29105"/>
    </ligand>
</feature>
<name>A0A0F4QHF4_9GAMM</name>
<accession>A0A0F4QHF4</accession>
<keyword evidence="5 6" id="KW-0472">Membrane</keyword>
<dbReference type="EMBL" id="JXYA01000056">
    <property type="protein sequence ID" value="KJZ06087.1"/>
    <property type="molecule type" value="Genomic_DNA"/>
</dbReference>
<dbReference type="HAMAP" id="MF_01871">
    <property type="entry name" value="DabA"/>
    <property type="match status" value="1"/>
</dbReference>
<keyword evidence="3 6" id="KW-0479">Metal-binding</keyword>
<dbReference type="PANTHER" id="PTHR38344">
    <property type="entry name" value="UPF0753 PROTEIN AQ_863"/>
    <property type="match status" value="1"/>
</dbReference>
<feature type="binding site" evidence="6">
    <location>
        <position position="341"/>
    </location>
    <ligand>
        <name>Zn(2+)</name>
        <dbReference type="ChEBI" id="CHEBI:29105"/>
    </ligand>
</feature>
<keyword evidence="1 6" id="KW-0813">Transport</keyword>
<evidence type="ECO:0000256" key="6">
    <source>
        <dbReference type="HAMAP-Rule" id="MF_01871"/>
    </source>
</evidence>